<keyword evidence="3" id="KW-1185">Reference proteome</keyword>
<comment type="caution">
    <text evidence="2">The sequence shown here is derived from an EMBL/GenBank/DDBJ whole genome shotgun (WGS) entry which is preliminary data.</text>
</comment>
<evidence type="ECO:0000313" key="2">
    <source>
        <dbReference type="EMBL" id="PKU22501.1"/>
    </source>
</evidence>
<gene>
    <name evidence="2" type="ORF">CWS72_21490</name>
</gene>
<accession>A0A2N3PQ19</accession>
<reference evidence="3" key="1">
    <citation type="submission" date="2017-12" db="EMBL/GenBank/DDBJ databases">
        <title>Draft genome sequence of Telmatospirillum siberiense 26-4b1T, an acidotolerant peatland alphaproteobacterium potentially involved in sulfur cycling.</title>
        <authorList>
            <person name="Hausmann B."/>
            <person name="Pjevac P."/>
            <person name="Schreck K."/>
            <person name="Herbold C.W."/>
            <person name="Daims H."/>
            <person name="Wagner M."/>
            <person name="Pester M."/>
            <person name="Loy A."/>
        </authorList>
    </citation>
    <scope>NUCLEOTIDE SEQUENCE [LARGE SCALE GENOMIC DNA]</scope>
    <source>
        <strain evidence="3">26-4b1</strain>
    </source>
</reference>
<evidence type="ECO:0008006" key="4">
    <source>
        <dbReference type="Google" id="ProtNLM"/>
    </source>
</evidence>
<dbReference type="EMBL" id="PIUM01000031">
    <property type="protein sequence ID" value="PKU22501.1"/>
    <property type="molecule type" value="Genomic_DNA"/>
</dbReference>
<evidence type="ECO:0000313" key="3">
    <source>
        <dbReference type="Proteomes" id="UP000233293"/>
    </source>
</evidence>
<dbReference type="AlphaFoldDB" id="A0A2N3PQ19"/>
<proteinExistence type="predicted"/>
<protein>
    <recommendedName>
        <fullName evidence="4">DUF3088 domain-containing protein</fullName>
    </recommendedName>
</protein>
<dbReference type="Proteomes" id="UP000233293">
    <property type="component" value="Unassembled WGS sequence"/>
</dbReference>
<dbReference type="Pfam" id="PF11287">
    <property type="entry name" value="DUF3088"/>
    <property type="match status" value="1"/>
</dbReference>
<evidence type="ECO:0000256" key="1">
    <source>
        <dbReference type="SAM" id="MobiDB-lite"/>
    </source>
</evidence>
<sequence length="175" mass="19283">MRRVRRCAIRRRDAAWASRPSRASRENGWKHLPSGTDRLRHAAPPESRRGEASRPLIKTNGAAVKPQLFLLEPDFLKEGNGPYYCPESALLEGVLGYYPRLATEVDIRRIPFARPRRPVSDLIGEENQGCPVLVFAAEDAPREGLSVYGAYAFVSGPQAIATVLAATYGIGRPVS</sequence>
<dbReference type="InterPro" id="IPR021439">
    <property type="entry name" value="DUF3088"/>
</dbReference>
<feature type="region of interest" description="Disordered" evidence="1">
    <location>
        <begin position="18"/>
        <end position="57"/>
    </location>
</feature>
<organism evidence="2 3">
    <name type="scientific">Telmatospirillum siberiense</name>
    <dbReference type="NCBI Taxonomy" id="382514"/>
    <lineage>
        <taxon>Bacteria</taxon>
        <taxon>Pseudomonadati</taxon>
        <taxon>Pseudomonadota</taxon>
        <taxon>Alphaproteobacteria</taxon>
        <taxon>Rhodospirillales</taxon>
        <taxon>Rhodospirillaceae</taxon>
        <taxon>Telmatospirillum</taxon>
    </lineage>
</organism>
<name>A0A2N3PQ19_9PROT</name>